<dbReference type="PANTHER" id="PTHR46470">
    <property type="entry name" value="N-ACYLNEURAMINATE-9-PHOSPHATASE"/>
    <property type="match status" value="1"/>
</dbReference>
<evidence type="ECO:0000256" key="2">
    <source>
        <dbReference type="ARBA" id="ARBA00022842"/>
    </source>
</evidence>
<dbReference type="Gene3D" id="3.40.50.1000">
    <property type="entry name" value="HAD superfamily/HAD-like"/>
    <property type="match status" value="1"/>
</dbReference>
<dbReference type="SFLD" id="SFLDS00003">
    <property type="entry name" value="Haloacid_Dehalogenase"/>
    <property type="match status" value="1"/>
</dbReference>
<proteinExistence type="predicted"/>
<evidence type="ECO:0000259" key="3">
    <source>
        <dbReference type="Pfam" id="PF07993"/>
    </source>
</evidence>
<evidence type="ECO:0000313" key="5">
    <source>
        <dbReference type="Proteomes" id="UP001501509"/>
    </source>
</evidence>
<feature type="domain" description="Thioester reductase (TE)" evidence="3">
    <location>
        <begin position="2"/>
        <end position="112"/>
    </location>
</feature>
<organism evidence="4 5">
    <name type="scientific">Actinomadura fulvescens</name>
    <dbReference type="NCBI Taxonomy" id="46160"/>
    <lineage>
        <taxon>Bacteria</taxon>
        <taxon>Bacillati</taxon>
        <taxon>Actinomycetota</taxon>
        <taxon>Actinomycetes</taxon>
        <taxon>Streptosporangiales</taxon>
        <taxon>Thermomonosporaceae</taxon>
        <taxon>Actinomadura</taxon>
    </lineage>
</organism>
<dbReference type="Gene3D" id="1.20.120.1600">
    <property type="match status" value="1"/>
</dbReference>
<dbReference type="Gene3D" id="3.40.50.720">
    <property type="entry name" value="NAD(P)-binding Rossmann-like Domain"/>
    <property type="match status" value="1"/>
</dbReference>
<keyword evidence="2" id="KW-0460">Magnesium</keyword>
<evidence type="ECO:0000256" key="1">
    <source>
        <dbReference type="ARBA" id="ARBA00022801"/>
    </source>
</evidence>
<dbReference type="Pfam" id="PF07993">
    <property type="entry name" value="NAD_binding_4"/>
    <property type="match status" value="1"/>
</dbReference>
<dbReference type="InterPro" id="IPR023214">
    <property type="entry name" value="HAD_sf"/>
</dbReference>
<accession>A0ABN3QUM3</accession>
<name>A0ABN3QUM3_9ACTN</name>
<protein>
    <recommendedName>
        <fullName evidence="3">Thioester reductase (TE) domain-containing protein</fullName>
    </recommendedName>
</protein>
<keyword evidence="1" id="KW-0378">Hydrolase</keyword>
<dbReference type="SFLD" id="SFLDG01129">
    <property type="entry name" value="C1.5:_HAD__Beta-PGM__Phosphata"/>
    <property type="match status" value="1"/>
</dbReference>
<dbReference type="InterPro" id="IPR013120">
    <property type="entry name" value="FAR_NAD-bd"/>
</dbReference>
<dbReference type="Pfam" id="PF00702">
    <property type="entry name" value="Hydrolase"/>
    <property type="match status" value="1"/>
</dbReference>
<dbReference type="SUPFAM" id="SSF51735">
    <property type="entry name" value="NAD(P)-binding Rossmann-fold domains"/>
    <property type="match status" value="1"/>
</dbReference>
<comment type="caution">
    <text evidence="4">The sequence shown here is derived from an EMBL/GenBank/DDBJ whole genome shotgun (WGS) entry which is preliminary data.</text>
</comment>
<dbReference type="Proteomes" id="UP001501509">
    <property type="component" value="Unassembled WGS sequence"/>
</dbReference>
<dbReference type="EMBL" id="BAAATD010000019">
    <property type="protein sequence ID" value="GAA2635487.1"/>
    <property type="molecule type" value="Genomic_DNA"/>
</dbReference>
<dbReference type="InterPro" id="IPR051400">
    <property type="entry name" value="HAD-like_hydrolase"/>
</dbReference>
<keyword evidence="5" id="KW-1185">Reference proteome</keyword>
<sequence>MRRVNVDGTKRILDLLSSSPEPAALRHISTVAVAGRRAHGMVKDDDLDSSYGFQNTYERAKFDAEVLVRTWAAQQDHRATIFRPSGLITNSPPGLGRPPHVLETLFKVFQRLVEAHPNLRDGLRLAVPAEASTNLVPTKEAAKAMVAAACRINTHETRTFNVVHPERTPVTLLLRVLADRLSIALEIAQDDPTTSRALLETIAAGTVGHLAFTRIYGLRDLGLAIPSDPPMEEIPAGVPASVGQCVSVPRDDRPMTDVIFFDLDGTLVDHRTAVWDTIGQIVREAPNATAPPEELVTLWWTLEARHMREYLSGQCSFAEHHRRRLRSFLPMLGEPVPEGPLLDAWIAERYLTAFEKAWRCYPDVQPCLEALKRLPQGPRLAVLTNGDPEQQRAKLARFGLLEYFEAVLTPTELGAAKPAAYATACRWMGTDPARAVNVGDMLESDVNAAALAGLTGIWLDRGVDFVTGGPSPTADETVLRIERLTDLPDHL</sequence>
<dbReference type="InterPro" id="IPR036412">
    <property type="entry name" value="HAD-like_sf"/>
</dbReference>
<dbReference type="InterPro" id="IPR036291">
    <property type="entry name" value="NAD(P)-bd_dom_sf"/>
</dbReference>
<dbReference type="PANTHER" id="PTHR46470:SF4">
    <property type="entry name" value="5-AMINO-6-(5-PHOSPHO-D-RIBITYLAMINO)URACIL PHOSPHATASE YIGB"/>
    <property type="match status" value="1"/>
</dbReference>
<gene>
    <name evidence="4" type="ORF">GCM10010411_88170</name>
</gene>
<reference evidence="4 5" key="1">
    <citation type="journal article" date="2019" name="Int. J. Syst. Evol. Microbiol.">
        <title>The Global Catalogue of Microorganisms (GCM) 10K type strain sequencing project: providing services to taxonomists for standard genome sequencing and annotation.</title>
        <authorList>
            <consortium name="The Broad Institute Genomics Platform"/>
            <consortium name="The Broad Institute Genome Sequencing Center for Infectious Disease"/>
            <person name="Wu L."/>
            <person name="Ma J."/>
        </authorList>
    </citation>
    <scope>NUCLEOTIDE SEQUENCE [LARGE SCALE GENOMIC DNA]</scope>
    <source>
        <strain evidence="4 5">JCM 6833</strain>
    </source>
</reference>
<dbReference type="SUPFAM" id="SSF56784">
    <property type="entry name" value="HAD-like"/>
    <property type="match status" value="1"/>
</dbReference>
<evidence type="ECO:0000313" key="4">
    <source>
        <dbReference type="EMBL" id="GAA2635487.1"/>
    </source>
</evidence>